<dbReference type="OrthoDB" id="10039611at2759"/>
<accession>A0A9P6AJT4</accession>
<evidence type="ECO:0000313" key="1">
    <source>
        <dbReference type="EMBL" id="KAF9506867.1"/>
    </source>
</evidence>
<name>A0A9P6AJT4_9AGAM</name>
<protein>
    <submittedName>
        <fullName evidence="1">Uncharacterized protein</fullName>
    </submittedName>
</protein>
<dbReference type="EMBL" id="MU129096">
    <property type="protein sequence ID" value="KAF9506867.1"/>
    <property type="molecule type" value="Genomic_DNA"/>
</dbReference>
<proteinExistence type="predicted"/>
<evidence type="ECO:0000313" key="2">
    <source>
        <dbReference type="Proteomes" id="UP000886523"/>
    </source>
</evidence>
<keyword evidence="2" id="KW-1185">Reference proteome</keyword>
<gene>
    <name evidence="1" type="ORF">BS47DRAFT_1304672</name>
</gene>
<sequence length="62" mass="7052">WCRAYLENLQDLPRNNYGTWNSSVLVSNEDLWQDIQTHLQGLGPFVSAADIAQFINSPEMLA</sequence>
<comment type="caution">
    <text evidence="1">The sequence shown here is derived from an EMBL/GenBank/DDBJ whole genome shotgun (WGS) entry which is preliminary data.</text>
</comment>
<organism evidence="1 2">
    <name type="scientific">Hydnum rufescens UP504</name>
    <dbReference type="NCBI Taxonomy" id="1448309"/>
    <lineage>
        <taxon>Eukaryota</taxon>
        <taxon>Fungi</taxon>
        <taxon>Dikarya</taxon>
        <taxon>Basidiomycota</taxon>
        <taxon>Agaricomycotina</taxon>
        <taxon>Agaricomycetes</taxon>
        <taxon>Cantharellales</taxon>
        <taxon>Hydnaceae</taxon>
        <taxon>Hydnum</taxon>
    </lineage>
</organism>
<feature type="non-terminal residue" evidence="1">
    <location>
        <position position="1"/>
    </location>
</feature>
<dbReference type="Proteomes" id="UP000886523">
    <property type="component" value="Unassembled WGS sequence"/>
</dbReference>
<dbReference type="AlphaFoldDB" id="A0A9P6AJT4"/>
<reference evidence="1" key="1">
    <citation type="journal article" date="2020" name="Nat. Commun.">
        <title>Large-scale genome sequencing of mycorrhizal fungi provides insights into the early evolution of symbiotic traits.</title>
        <authorList>
            <person name="Miyauchi S."/>
            <person name="Kiss E."/>
            <person name="Kuo A."/>
            <person name="Drula E."/>
            <person name="Kohler A."/>
            <person name="Sanchez-Garcia M."/>
            <person name="Morin E."/>
            <person name="Andreopoulos B."/>
            <person name="Barry K.W."/>
            <person name="Bonito G."/>
            <person name="Buee M."/>
            <person name="Carver A."/>
            <person name="Chen C."/>
            <person name="Cichocki N."/>
            <person name="Clum A."/>
            <person name="Culley D."/>
            <person name="Crous P.W."/>
            <person name="Fauchery L."/>
            <person name="Girlanda M."/>
            <person name="Hayes R.D."/>
            <person name="Keri Z."/>
            <person name="LaButti K."/>
            <person name="Lipzen A."/>
            <person name="Lombard V."/>
            <person name="Magnuson J."/>
            <person name="Maillard F."/>
            <person name="Murat C."/>
            <person name="Nolan M."/>
            <person name="Ohm R.A."/>
            <person name="Pangilinan J."/>
            <person name="Pereira M.F."/>
            <person name="Perotto S."/>
            <person name="Peter M."/>
            <person name="Pfister S."/>
            <person name="Riley R."/>
            <person name="Sitrit Y."/>
            <person name="Stielow J.B."/>
            <person name="Szollosi G."/>
            <person name="Zifcakova L."/>
            <person name="Stursova M."/>
            <person name="Spatafora J.W."/>
            <person name="Tedersoo L."/>
            <person name="Vaario L.M."/>
            <person name="Yamada A."/>
            <person name="Yan M."/>
            <person name="Wang P."/>
            <person name="Xu J."/>
            <person name="Bruns T."/>
            <person name="Baldrian P."/>
            <person name="Vilgalys R."/>
            <person name="Dunand C."/>
            <person name="Henrissat B."/>
            <person name="Grigoriev I.V."/>
            <person name="Hibbett D."/>
            <person name="Nagy L.G."/>
            <person name="Martin F.M."/>
        </authorList>
    </citation>
    <scope>NUCLEOTIDE SEQUENCE</scope>
    <source>
        <strain evidence="1">UP504</strain>
    </source>
</reference>